<gene>
    <name evidence="1" type="ORF">N7539_003714</name>
</gene>
<dbReference type="RefSeq" id="XP_056790857.1">
    <property type="nucleotide sequence ID" value="XM_056933316.1"/>
</dbReference>
<evidence type="ECO:0000313" key="2">
    <source>
        <dbReference type="Proteomes" id="UP001148312"/>
    </source>
</evidence>
<comment type="caution">
    <text evidence="1">The sequence shown here is derived from an EMBL/GenBank/DDBJ whole genome shotgun (WGS) entry which is preliminary data.</text>
</comment>
<reference evidence="1" key="1">
    <citation type="submission" date="2022-12" db="EMBL/GenBank/DDBJ databases">
        <authorList>
            <person name="Petersen C."/>
        </authorList>
    </citation>
    <scope>NUCLEOTIDE SEQUENCE</scope>
    <source>
        <strain evidence="1">IBT 30728</strain>
    </source>
</reference>
<dbReference type="AlphaFoldDB" id="A0A9W9XCL3"/>
<evidence type="ECO:0000313" key="1">
    <source>
        <dbReference type="EMBL" id="KAJ5488824.1"/>
    </source>
</evidence>
<protein>
    <submittedName>
        <fullName evidence="1">Uncharacterized protein</fullName>
    </submittedName>
</protein>
<sequence>MVAGADVLLAAQSCTNERAELFAVEGITSFRFMQEAPESQNGKARSLQGGSALEDGRIWDLEKG</sequence>
<keyword evidence="2" id="KW-1185">Reference proteome</keyword>
<proteinExistence type="predicted"/>
<dbReference type="Proteomes" id="UP001148312">
    <property type="component" value="Unassembled WGS sequence"/>
</dbReference>
<dbReference type="GeneID" id="81623565"/>
<accession>A0A9W9XCL3</accession>
<reference evidence="1" key="2">
    <citation type="journal article" date="2023" name="IMA Fungus">
        <title>Comparative genomic study of the Penicillium genus elucidates a diverse pangenome and 15 lateral gene transfer events.</title>
        <authorList>
            <person name="Petersen C."/>
            <person name="Sorensen T."/>
            <person name="Nielsen M.R."/>
            <person name="Sondergaard T.E."/>
            <person name="Sorensen J.L."/>
            <person name="Fitzpatrick D.A."/>
            <person name="Frisvad J.C."/>
            <person name="Nielsen K.L."/>
        </authorList>
    </citation>
    <scope>NUCLEOTIDE SEQUENCE</scope>
    <source>
        <strain evidence="1">IBT 30728</strain>
    </source>
</reference>
<dbReference type="EMBL" id="JAPWDQ010000004">
    <property type="protein sequence ID" value="KAJ5488824.1"/>
    <property type="molecule type" value="Genomic_DNA"/>
</dbReference>
<organism evidence="1 2">
    <name type="scientific">Penicillium diatomitis</name>
    <dbReference type="NCBI Taxonomy" id="2819901"/>
    <lineage>
        <taxon>Eukaryota</taxon>
        <taxon>Fungi</taxon>
        <taxon>Dikarya</taxon>
        <taxon>Ascomycota</taxon>
        <taxon>Pezizomycotina</taxon>
        <taxon>Eurotiomycetes</taxon>
        <taxon>Eurotiomycetidae</taxon>
        <taxon>Eurotiales</taxon>
        <taxon>Aspergillaceae</taxon>
        <taxon>Penicillium</taxon>
    </lineage>
</organism>
<name>A0A9W9XCL3_9EURO</name>